<feature type="transmembrane region" description="Helical" evidence="1">
    <location>
        <begin position="32"/>
        <end position="49"/>
    </location>
</feature>
<accession>A0A0P6XSL5</accession>
<feature type="transmembrane region" description="Helical" evidence="1">
    <location>
        <begin position="56"/>
        <end position="76"/>
    </location>
</feature>
<evidence type="ECO:0000256" key="1">
    <source>
        <dbReference type="SAM" id="Phobius"/>
    </source>
</evidence>
<name>A0A0P6XSL5_9CHLR</name>
<keyword evidence="1" id="KW-0812">Transmembrane</keyword>
<comment type="caution">
    <text evidence="2">The sequence shown here is derived from an EMBL/GenBank/DDBJ whole genome shotgun (WGS) entry which is preliminary data.</text>
</comment>
<organism evidence="2 3">
    <name type="scientific">Herpetosiphon geysericola</name>
    <dbReference type="NCBI Taxonomy" id="70996"/>
    <lineage>
        <taxon>Bacteria</taxon>
        <taxon>Bacillati</taxon>
        <taxon>Chloroflexota</taxon>
        <taxon>Chloroflexia</taxon>
        <taxon>Herpetosiphonales</taxon>
        <taxon>Herpetosiphonaceae</taxon>
        <taxon>Herpetosiphon</taxon>
    </lineage>
</organism>
<gene>
    <name evidence="2" type="ORF">SE18_19265</name>
</gene>
<protein>
    <submittedName>
        <fullName evidence="2">Uncharacterized protein</fullName>
    </submittedName>
</protein>
<dbReference type="AlphaFoldDB" id="A0A0P6XSL5"/>
<dbReference type="STRING" id="70996.SE18_19265"/>
<keyword evidence="1" id="KW-1133">Transmembrane helix</keyword>
<dbReference type="RefSeq" id="WP_054536092.1">
    <property type="nucleotide sequence ID" value="NZ_LGKP01000029.1"/>
</dbReference>
<keyword evidence="1" id="KW-0472">Membrane</keyword>
<keyword evidence="3" id="KW-1185">Reference proteome</keyword>
<dbReference type="Proteomes" id="UP000050277">
    <property type="component" value="Unassembled WGS sequence"/>
</dbReference>
<feature type="transmembrane region" description="Helical" evidence="1">
    <location>
        <begin position="9"/>
        <end position="26"/>
    </location>
</feature>
<evidence type="ECO:0000313" key="2">
    <source>
        <dbReference type="EMBL" id="KPL83353.1"/>
    </source>
</evidence>
<sequence>MKFRLKHEYLVSGLLYGAAPLLLYALLDSLWLGLFLGFWLVVGLIRWFTAIVWRPWMVWLGYAATLGLAALIMALGMQPTTVSLYFLAWLVAGVVASMLLNRY</sequence>
<reference evidence="2 3" key="1">
    <citation type="submission" date="2015-07" db="EMBL/GenBank/DDBJ databases">
        <title>Whole genome sequence of Herpetosiphon geysericola DSM 7119.</title>
        <authorList>
            <person name="Hemp J."/>
            <person name="Ward L.M."/>
            <person name="Pace L.A."/>
            <person name="Fischer W.W."/>
        </authorList>
    </citation>
    <scope>NUCLEOTIDE SEQUENCE [LARGE SCALE GENOMIC DNA]</scope>
    <source>
        <strain evidence="2 3">DSM 7119</strain>
    </source>
</reference>
<evidence type="ECO:0000313" key="3">
    <source>
        <dbReference type="Proteomes" id="UP000050277"/>
    </source>
</evidence>
<feature type="transmembrane region" description="Helical" evidence="1">
    <location>
        <begin position="82"/>
        <end position="100"/>
    </location>
</feature>
<proteinExistence type="predicted"/>
<dbReference type="EMBL" id="LGKP01000029">
    <property type="protein sequence ID" value="KPL83353.1"/>
    <property type="molecule type" value="Genomic_DNA"/>
</dbReference>